<sequence length="289" mass="31116">MSMSGPSTTSLDKARSALAKGDLHTAMAEALAAQVTAGARRKADIELTVGQVRARVGHTAEAETSLRSAVELAKKEKGCNWVAERTANYELGLLAKSARPPDYDTAVTLLARSVELHAAGRGAADQLAHMRAGNALAACLRKLRRYEEAVQVFLAVARLNCKEVETNYEECRCAVWREDRPATAVSEARVWSGAGFAETAAAQHKIRSRDKSGKQSGGGTAALFASVRSERPAAFMHSTWGDPADDRPASSAGDRARAMKRNEDDIKRERVERTARRHEAGLPPLPSPS</sequence>
<dbReference type="AlphaFoldDB" id="A0A7S0SCQ2"/>
<dbReference type="EMBL" id="HBFC01009262">
    <property type="protein sequence ID" value="CAD8702707.1"/>
    <property type="molecule type" value="Transcribed_RNA"/>
</dbReference>
<dbReference type="InterPro" id="IPR011990">
    <property type="entry name" value="TPR-like_helical_dom_sf"/>
</dbReference>
<dbReference type="SUPFAM" id="SSF48452">
    <property type="entry name" value="TPR-like"/>
    <property type="match status" value="1"/>
</dbReference>
<organism evidence="2">
    <name type="scientific">Mantoniella antarctica</name>
    <dbReference type="NCBI Taxonomy" id="81844"/>
    <lineage>
        <taxon>Eukaryota</taxon>
        <taxon>Viridiplantae</taxon>
        <taxon>Chlorophyta</taxon>
        <taxon>Mamiellophyceae</taxon>
        <taxon>Mamiellales</taxon>
        <taxon>Mamiellaceae</taxon>
        <taxon>Mantoniella</taxon>
    </lineage>
</organism>
<feature type="region of interest" description="Disordered" evidence="1">
    <location>
        <begin position="236"/>
        <end position="289"/>
    </location>
</feature>
<protein>
    <submittedName>
        <fullName evidence="2">Uncharacterized protein</fullName>
    </submittedName>
</protein>
<feature type="compositionally biased region" description="Basic and acidic residues" evidence="1">
    <location>
        <begin position="244"/>
        <end position="280"/>
    </location>
</feature>
<evidence type="ECO:0000313" key="2">
    <source>
        <dbReference type="EMBL" id="CAD8702707.1"/>
    </source>
</evidence>
<dbReference type="Gene3D" id="1.25.40.10">
    <property type="entry name" value="Tetratricopeptide repeat domain"/>
    <property type="match status" value="1"/>
</dbReference>
<name>A0A7S0SCQ2_9CHLO</name>
<gene>
    <name evidence="2" type="ORF">MANT1106_LOCUS5389</name>
</gene>
<accession>A0A7S0SCQ2</accession>
<proteinExistence type="predicted"/>
<reference evidence="2" key="1">
    <citation type="submission" date="2021-01" db="EMBL/GenBank/DDBJ databases">
        <authorList>
            <person name="Corre E."/>
            <person name="Pelletier E."/>
            <person name="Niang G."/>
            <person name="Scheremetjew M."/>
            <person name="Finn R."/>
            <person name="Kale V."/>
            <person name="Holt S."/>
            <person name="Cochrane G."/>
            <person name="Meng A."/>
            <person name="Brown T."/>
            <person name="Cohen L."/>
        </authorList>
    </citation>
    <scope>NUCLEOTIDE SEQUENCE</scope>
    <source>
        <strain evidence="2">SL-175</strain>
    </source>
</reference>
<evidence type="ECO:0000256" key="1">
    <source>
        <dbReference type="SAM" id="MobiDB-lite"/>
    </source>
</evidence>